<accession>A0AAN7HCF2</accession>
<name>A0AAN7HCF2_9PEZI</name>
<feature type="region of interest" description="Disordered" evidence="1">
    <location>
        <begin position="322"/>
        <end position="353"/>
    </location>
</feature>
<comment type="caution">
    <text evidence="2">The sequence shown here is derived from an EMBL/GenBank/DDBJ whole genome shotgun (WGS) entry which is preliminary data.</text>
</comment>
<proteinExistence type="predicted"/>
<evidence type="ECO:0000256" key="1">
    <source>
        <dbReference type="SAM" id="MobiDB-lite"/>
    </source>
</evidence>
<dbReference type="AlphaFoldDB" id="A0AAN7HCF2"/>
<organism evidence="2 3">
    <name type="scientific">Corynascus novoguineensis</name>
    <dbReference type="NCBI Taxonomy" id="1126955"/>
    <lineage>
        <taxon>Eukaryota</taxon>
        <taxon>Fungi</taxon>
        <taxon>Dikarya</taxon>
        <taxon>Ascomycota</taxon>
        <taxon>Pezizomycotina</taxon>
        <taxon>Sordariomycetes</taxon>
        <taxon>Sordariomycetidae</taxon>
        <taxon>Sordariales</taxon>
        <taxon>Chaetomiaceae</taxon>
        <taxon>Corynascus</taxon>
    </lineage>
</organism>
<evidence type="ECO:0008006" key="4">
    <source>
        <dbReference type="Google" id="ProtNLM"/>
    </source>
</evidence>
<dbReference type="EMBL" id="MU857730">
    <property type="protein sequence ID" value="KAK4244636.1"/>
    <property type="molecule type" value="Genomic_DNA"/>
</dbReference>
<evidence type="ECO:0000313" key="3">
    <source>
        <dbReference type="Proteomes" id="UP001303647"/>
    </source>
</evidence>
<dbReference type="Proteomes" id="UP001303647">
    <property type="component" value="Unassembled WGS sequence"/>
</dbReference>
<sequence length="386" mass="42369">MTTTTRSAAKKQEAPSNSARPAGEAEPGSKHKTEPEEHTKPPSSKRIKKEEKGSKSENKKQQEQENSSEEEAKKPSRKESESSTSAVQPQGHADTPSSILEKGIIYFFFRGRVNVDEPSSVSDIARTHIVLRPIEHDAELQTGKGAGDDEGGGGGVTIGDAGNARLLLIPKKKLPQSGRERWVGFVEKAGASFKQLREEFLAASGEYETKTAGTRHTPAATPVAEGVYAITSTGRTSHLAYLLTLPGELGEVQRELGLKKRGSFIVSTKNPEYPGPANARLPKGPEFPKEILEEFRSLRWVPTQPKHLDYVNAQFLLVGESSGTEKALEPQKEDQEKGKVEPAEELEKLEEEDEKRMKALADDDAARIYADLQARADKYPKLQTTF</sequence>
<reference evidence="2" key="1">
    <citation type="journal article" date="2023" name="Mol. Phylogenet. Evol.">
        <title>Genome-scale phylogeny and comparative genomics of the fungal order Sordariales.</title>
        <authorList>
            <person name="Hensen N."/>
            <person name="Bonometti L."/>
            <person name="Westerberg I."/>
            <person name="Brannstrom I.O."/>
            <person name="Guillou S."/>
            <person name="Cros-Aarteil S."/>
            <person name="Calhoun S."/>
            <person name="Haridas S."/>
            <person name="Kuo A."/>
            <person name="Mondo S."/>
            <person name="Pangilinan J."/>
            <person name="Riley R."/>
            <person name="LaButti K."/>
            <person name="Andreopoulos B."/>
            <person name="Lipzen A."/>
            <person name="Chen C."/>
            <person name="Yan M."/>
            <person name="Daum C."/>
            <person name="Ng V."/>
            <person name="Clum A."/>
            <person name="Steindorff A."/>
            <person name="Ohm R.A."/>
            <person name="Martin F."/>
            <person name="Silar P."/>
            <person name="Natvig D.O."/>
            <person name="Lalanne C."/>
            <person name="Gautier V."/>
            <person name="Ament-Velasquez S.L."/>
            <person name="Kruys A."/>
            <person name="Hutchinson M.I."/>
            <person name="Powell A.J."/>
            <person name="Barry K."/>
            <person name="Miller A.N."/>
            <person name="Grigoriev I.V."/>
            <person name="Debuchy R."/>
            <person name="Gladieux P."/>
            <person name="Hiltunen Thoren M."/>
            <person name="Johannesson H."/>
        </authorList>
    </citation>
    <scope>NUCLEOTIDE SEQUENCE</scope>
    <source>
        <strain evidence="2">CBS 359.72</strain>
    </source>
</reference>
<feature type="compositionally biased region" description="Basic and acidic residues" evidence="1">
    <location>
        <begin position="70"/>
        <end position="81"/>
    </location>
</feature>
<protein>
    <recommendedName>
        <fullName evidence="4">BTB domain transcription factor</fullName>
    </recommendedName>
</protein>
<feature type="compositionally biased region" description="Basic and acidic residues" evidence="1">
    <location>
        <begin position="48"/>
        <end position="63"/>
    </location>
</feature>
<feature type="region of interest" description="Disordered" evidence="1">
    <location>
        <begin position="1"/>
        <end position="96"/>
    </location>
</feature>
<feature type="compositionally biased region" description="Basic and acidic residues" evidence="1">
    <location>
        <begin position="27"/>
        <end position="40"/>
    </location>
</feature>
<dbReference type="PANTHER" id="PTHR34776:SF1">
    <property type="entry name" value="F17F16.3 PROTEIN"/>
    <property type="match status" value="1"/>
</dbReference>
<feature type="compositionally biased region" description="Basic and acidic residues" evidence="1">
    <location>
        <begin position="326"/>
        <end position="346"/>
    </location>
</feature>
<evidence type="ECO:0000313" key="2">
    <source>
        <dbReference type="EMBL" id="KAK4244636.1"/>
    </source>
</evidence>
<dbReference type="PANTHER" id="PTHR34776">
    <property type="entry name" value="F17F16.3 PROTEIN"/>
    <property type="match status" value="1"/>
</dbReference>
<gene>
    <name evidence="2" type="ORF">C7999DRAFT_17127</name>
</gene>
<keyword evidence="3" id="KW-1185">Reference proteome</keyword>
<reference evidence="2" key="2">
    <citation type="submission" date="2023-05" db="EMBL/GenBank/DDBJ databases">
        <authorList>
            <consortium name="Lawrence Berkeley National Laboratory"/>
            <person name="Steindorff A."/>
            <person name="Hensen N."/>
            <person name="Bonometti L."/>
            <person name="Westerberg I."/>
            <person name="Brannstrom I.O."/>
            <person name="Guillou S."/>
            <person name="Cros-Aarteil S."/>
            <person name="Calhoun S."/>
            <person name="Haridas S."/>
            <person name="Kuo A."/>
            <person name="Mondo S."/>
            <person name="Pangilinan J."/>
            <person name="Riley R."/>
            <person name="Labutti K."/>
            <person name="Andreopoulos B."/>
            <person name="Lipzen A."/>
            <person name="Chen C."/>
            <person name="Yanf M."/>
            <person name="Daum C."/>
            <person name="Ng V."/>
            <person name="Clum A."/>
            <person name="Ohm R."/>
            <person name="Martin F."/>
            <person name="Silar P."/>
            <person name="Natvig D."/>
            <person name="Lalanne C."/>
            <person name="Gautier V."/>
            <person name="Ament-Velasquez S.L."/>
            <person name="Kruys A."/>
            <person name="Hutchinson M.I."/>
            <person name="Powell A.J."/>
            <person name="Barry K."/>
            <person name="Miller A.N."/>
            <person name="Grigoriev I.V."/>
            <person name="Debuchy R."/>
            <person name="Gladieux P."/>
            <person name="Thoren M.H."/>
            <person name="Johannesson H."/>
        </authorList>
    </citation>
    <scope>NUCLEOTIDE SEQUENCE</scope>
    <source>
        <strain evidence="2">CBS 359.72</strain>
    </source>
</reference>